<comment type="similarity">
    <text evidence="1">Belongs to the UPF0045 family.</text>
</comment>
<dbReference type="Proteomes" id="UP000001052">
    <property type="component" value="Chromosome"/>
</dbReference>
<dbReference type="SUPFAM" id="SSF89957">
    <property type="entry name" value="MTH1187/YkoF-like"/>
    <property type="match status" value="1"/>
</dbReference>
<evidence type="ECO:0000259" key="2">
    <source>
        <dbReference type="Pfam" id="PF01910"/>
    </source>
</evidence>
<reference evidence="3 4" key="2">
    <citation type="journal article" date="2010" name="Stand. Genomic Sci.">
        <title>Complete genome sequence of Desulfohalobium retbaense type strain (HR(100)).</title>
        <authorList>
            <person name="Spring S."/>
            <person name="Nolan M."/>
            <person name="Lapidus A."/>
            <person name="Glavina Del Rio T."/>
            <person name="Copeland A."/>
            <person name="Tice H."/>
            <person name="Cheng J.F."/>
            <person name="Lucas S."/>
            <person name="Land M."/>
            <person name="Chen F."/>
            <person name="Bruce D."/>
            <person name="Goodwin L."/>
            <person name="Pitluck S."/>
            <person name="Ivanova N."/>
            <person name="Mavromatis K."/>
            <person name="Mikhailova N."/>
            <person name="Pati A."/>
            <person name="Chen A."/>
            <person name="Palaniappan K."/>
            <person name="Hauser L."/>
            <person name="Chang Y.J."/>
            <person name="Jeffries C.D."/>
            <person name="Munk C."/>
            <person name="Kiss H."/>
            <person name="Chain P."/>
            <person name="Han C."/>
            <person name="Brettin T."/>
            <person name="Detter J.C."/>
            <person name="Schuler E."/>
            <person name="Goker M."/>
            <person name="Rohde M."/>
            <person name="Bristow J."/>
            <person name="Eisen J.A."/>
            <person name="Markowitz V."/>
            <person name="Hugenholtz P."/>
            <person name="Kyrpides N.C."/>
            <person name="Klenk H.P."/>
        </authorList>
    </citation>
    <scope>NUCLEOTIDE SEQUENCE [LARGE SCALE GENOMIC DNA]</scope>
    <source>
        <strain evidence="3 4">DSM 5692</strain>
    </source>
</reference>
<protein>
    <recommendedName>
        <fullName evidence="2">Thiamine-binding protein domain-containing protein</fullName>
    </recommendedName>
</protein>
<evidence type="ECO:0000313" key="3">
    <source>
        <dbReference type="EMBL" id="ACV67726.1"/>
    </source>
</evidence>
<sequence length="99" mass="11064">MSVLAELSLFPMDKGESVGRYVAAALEIIRSSGVPYELHPMGTCLEGEWDEVMAVVKACHDRLRQDSDRVYMTVKIDSRAGDSGRLRRKVETVRSYLTG</sequence>
<gene>
    <name evidence="3" type="ordered locus">Dret_0429</name>
</gene>
<dbReference type="GO" id="GO:0005829">
    <property type="term" value="C:cytosol"/>
    <property type="evidence" value="ECO:0007669"/>
    <property type="project" value="TreeGrafter"/>
</dbReference>
<dbReference type="InterPro" id="IPR029756">
    <property type="entry name" value="MTH1187/YkoF-like"/>
</dbReference>
<dbReference type="Gene3D" id="3.30.70.930">
    <property type="match status" value="1"/>
</dbReference>
<feature type="domain" description="Thiamine-binding protein" evidence="2">
    <location>
        <begin position="5"/>
        <end position="94"/>
    </location>
</feature>
<dbReference type="AlphaFoldDB" id="C8X0A1"/>
<dbReference type="Pfam" id="PF01910">
    <property type="entry name" value="Thiamine_BP"/>
    <property type="match status" value="1"/>
</dbReference>
<reference evidence="4" key="1">
    <citation type="submission" date="2009-09" db="EMBL/GenBank/DDBJ databases">
        <title>The complete chromosome of Desulfohalobium retbaense DSM 5692.</title>
        <authorList>
            <consortium name="US DOE Joint Genome Institute (JGI-PGF)"/>
            <person name="Lucas S."/>
            <person name="Copeland A."/>
            <person name="Lapidus A."/>
            <person name="Glavina del Rio T."/>
            <person name="Dalin E."/>
            <person name="Tice H."/>
            <person name="Bruce D."/>
            <person name="Goodwin L."/>
            <person name="Pitluck S."/>
            <person name="Kyrpides N."/>
            <person name="Mavromatis K."/>
            <person name="Ivanova N."/>
            <person name="Mikhailova N."/>
            <person name="Munk A.C."/>
            <person name="Brettin T."/>
            <person name="Detter J.C."/>
            <person name="Han C."/>
            <person name="Tapia R."/>
            <person name="Larimer F."/>
            <person name="Land M."/>
            <person name="Hauser L."/>
            <person name="Markowitz V."/>
            <person name="Cheng J.-F."/>
            <person name="Hugenholtz P."/>
            <person name="Woyke T."/>
            <person name="Wu D."/>
            <person name="Spring S."/>
            <person name="Klenk H.-P."/>
            <person name="Eisen J.A."/>
        </authorList>
    </citation>
    <scope>NUCLEOTIDE SEQUENCE [LARGE SCALE GENOMIC DNA]</scope>
    <source>
        <strain evidence="4">DSM 5692</strain>
    </source>
</reference>
<evidence type="ECO:0000313" key="4">
    <source>
        <dbReference type="Proteomes" id="UP000001052"/>
    </source>
</evidence>
<keyword evidence="4" id="KW-1185">Reference proteome</keyword>
<dbReference type="EMBL" id="CP001734">
    <property type="protein sequence ID" value="ACV67726.1"/>
    <property type="molecule type" value="Genomic_DNA"/>
</dbReference>
<dbReference type="HOGENOM" id="CLU_137479_1_2_7"/>
<dbReference type="eggNOG" id="COG0011">
    <property type="taxonomic scope" value="Bacteria"/>
</dbReference>
<proteinExistence type="inferred from homology"/>
<accession>C8X0A1</accession>
<dbReference type="KEGG" id="drt:Dret_0429"/>
<dbReference type="PANTHER" id="PTHR33777:SF1">
    <property type="entry name" value="UPF0045 PROTEIN ECM15"/>
    <property type="match status" value="1"/>
</dbReference>
<dbReference type="OrthoDB" id="9793516at2"/>
<organism evidence="3 4">
    <name type="scientific">Desulfohalobium retbaense (strain ATCC 49708 / DSM 5692 / JCM 16813 / HR100)</name>
    <dbReference type="NCBI Taxonomy" id="485915"/>
    <lineage>
        <taxon>Bacteria</taxon>
        <taxon>Pseudomonadati</taxon>
        <taxon>Thermodesulfobacteriota</taxon>
        <taxon>Desulfovibrionia</taxon>
        <taxon>Desulfovibrionales</taxon>
        <taxon>Desulfohalobiaceae</taxon>
        <taxon>Desulfohalobium</taxon>
    </lineage>
</organism>
<dbReference type="RefSeq" id="WP_015750884.1">
    <property type="nucleotide sequence ID" value="NC_013223.1"/>
</dbReference>
<dbReference type="InterPro" id="IPR051614">
    <property type="entry name" value="UPF0045_domain"/>
</dbReference>
<dbReference type="PANTHER" id="PTHR33777">
    <property type="entry name" value="UPF0045 PROTEIN ECM15"/>
    <property type="match status" value="1"/>
</dbReference>
<dbReference type="NCBIfam" id="TIGR00106">
    <property type="entry name" value="MTH1187 family thiamine-binding protein"/>
    <property type="match status" value="1"/>
</dbReference>
<dbReference type="InterPro" id="IPR002767">
    <property type="entry name" value="Thiamine_BP"/>
</dbReference>
<evidence type="ECO:0000256" key="1">
    <source>
        <dbReference type="ARBA" id="ARBA00010272"/>
    </source>
</evidence>
<name>C8X0A1_DESRD</name>